<keyword evidence="2" id="KW-1185">Reference proteome</keyword>
<reference evidence="1" key="3">
    <citation type="journal article" date="2017" name="Nature">
        <title>Genome sequence of the progenitor of the wheat D genome Aegilops tauschii.</title>
        <authorList>
            <person name="Luo M.C."/>
            <person name="Gu Y.Q."/>
            <person name="Puiu D."/>
            <person name="Wang H."/>
            <person name="Twardziok S.O."/>
            <person name="Deal K.R."/>
            <person name="Huo N."/>
            <person name="Zhu T."/>
            <person name="Wang L."/>
            <person name="Wang Y."/>
            <person name="McGuire P.E."/>
            <person name="Liu S."/>
            <person name="Long H."/>
            <person name="Ramasamy R.K."/>
            <person name="Rodriguez J.C."/>
            <person name="Van S.L."/>
            <person name="Yuan L."/>
            <person name="Wang Z."/>
            <person name="Xia Z."/>
            <person name="Xiao L."/>
            <person name="Anderson O.D."/>
            <person name="Ouyang S."/>
            <person name="Liang Y."/>
            <person name="Zimin A.V."/>
            <person name="Pertea G."/>
            <person name="Qi P."/>
            <person name="Bennetzen J.L."/>
            <person name="Dai X."/>
            <person name="Dawson M.W."/>
            <person name="Muller H.G."/>
            <person name="Kugler K."/>
            <person name="Rivarola-Duarte L."/>
            <person name="Spannagl M."/>
            <person name="Mayer K.F.X."/>
            <person name="Lu F.H."/>
            <person name="Bevan M.W."/>
            <person name="Leroy P."/>
            <person name="Li P."/>
            <person name="You F.M."/>
            <person name="Sun Q."/>
            <person name="Liu Z."/>
            <person name="Lyons E."/>
            <person name="Wicker T."/>
            <person name="Salzberg S.L."/>
            <person name="Devos K.M."/>
            <person name="Dvorak J."/>
        </authorList>
    </citation>
    <scope>NUCLEOTIDE SEQUENCE [LARGE SCALE GENOMIC DNA]</scope>
    <source>
        <strain evidence="1">cv. AL8/78</strain>
    </source>
</reference>
<dbReference type="Gramene" id="AET7Gv20773900.3">
    <property type="protein sequence ID" value="AET7Gv20773900.3"/>
    <property type="gene ID" value="AET7Gv20773900"/>
</dbReference>
<protein>
    <submittedName>
        <fullName evidence="1">Uncharacterized protein</fullName>
    </submittedName>
</protein>
<accession>A0A453S0F8</accession>
<evidence type="ECO:0000313" key="1">
    <source>
        <dbReference type="EnsemblPlants" id="AET7Gv20773900.3"/>
    </source>
</evidence>
<reference evidence="1" key="5">
    <citation type="journal article" date="2021" name="G3 (Bethesda)">
        <title>Aegilops tauschii genome assembly Aet v5.0 features greater sequence contiguity and improved annotation.</title>
        <authorList>
            <person name="Wang L."/>
            <person name="Zhu T."/>
            <person name="Rodriguez J.C."/>
            <person name="Deal K.R."/>
            <person name="Dubcovsky J."/>
            <person name="McGuire P.E."/>
            <person name="Lux T."/>
            <person name="Spannagl M."/>
            <person name="Mayer K.F.X."/>
            <person name="Baldrich P."/>
            <person name="Meyers B.C."/>
            <person name="Huo N."/>
            <person name="Gu Y.Q."/>
            <person name="Zhou H."/>
            <person name="Devos K.M."/>
            <person name="Bennetzen J.L."/>
            <person name="Unver T."/>
            <person name="Budak H."/>
            <person name="Gulick P.J."/>
            <person name="Galiba G."/>
            <person name="Kalapos B."/>
            <person name="Nelson D.R."/>
            <person name="Li P."/>
            <person name="You F.M."/>
            <person name="Luo M.C."/>
            <person name="Dvorak J."/>
        </authorList>
    </citation>
    <scope>NUCLEOTIDE SEQUENCE [LARGE SCALE GENOMIC DNA]</scope>
    <source>
        <strain evidence="1">cv. AL8/78</strain>
    </source>
</reference>
<dbReference type="AlphaFoldDB" id="A0A453S0F8"/>
<evidence type="ECO:0000313" key="2">
    <source>
        <dbReference type="Proteomes" id="UP000015105"/>
    </source>
</evidence>
<reference evidence="1" key="4">
    <citation type="submission" date="2019-03" db="UniProtKB">
        <authorList>
            <consortium name="EnsemblPlants"/>
        </authorList>
    </citation>
    <scope>IDENTIFICATION</scope>
</reference>
<name>A0A453S0F8_AEGTS</name>
<reference evidence="2" key="2">
    <citation type="journal article" date="2017" name="Nat. Plants">
        <title>The Aegilops tauschii genome reveals multiple impacts of transposons.</title>
        <authorList>
            <person name="Zhao G."/>
            <person name="Zou C."/>
            <person name="Li K."/>
            <person name="Wang K."/>
            <person name="Li T."/>
            <person name="Gao L."/>
            <person name="Zhang X."/>
            <person name="Wang H."/>
            <person name="Yang Z."/>
            <person name="Liu X."/>
            <person name="Jiang W."/>
            <person name="Mao L."/>
            <person name="Kong X."/>
            <person name="Jiao Y."/>
            <person name="Jia J."/>
        </authorList>
    </citation>
    <scope>NUCLEOTIDE SEQUENCE [LARGE SCALE GENOMIC DNA]</scope>
    <source>
        <strain evidence="2">cv. AL8/78</strain>
    </source>
</reference>
<sequence>AITTSISLLGSLPHLSALPLQPPHALLLPIASDFSLRATGTREQYGATGGPL</sequence>
<proteinExistence type="predicted"/>
<dbReference type="Proteomes" id="UP000015105">
    <property type="component" value="Chromosome 7D"/>
</dbReference>
<reference evidence="2" key="1">
    <citation type="journal article" date="2014" name="Science">
        <title>Ancient hybridizations among the ancestral genomes of bread wheat.</title>
        <authorList>
            <consortium name="International Wheat Genome Sequencing Consortium,"/>
            <person name="Marcussen T."/>
            <person name="Sandve S.R."/>
            <person name="Heier L."/>
            <person name="Spannagl M."/>
            <person name="Pfeifer M."/>
            <person name="Jakobsen K.S."/>
            <person name="Wulff B.B."/>
            <person name="Steuernagel B."/>
            <person name="Mayer K.F."/>
            <person name="Olsen O.A."/>
        </authorList>
    </citation>
    <scope>NUCLEOTIDE SEQUENCE [LARGE SCALE GENOMIC DNA]</scope>
    <source>
        <strain evidence="2">cv. AL8/78</strain>
    </source>
</reference>
<organism evidence="1 2">
    <name type="scientific">Aegilops tauschii subsp. strangulata</name>
    <name type="common">Goatgrass</name>
    <dbReference type="NCBI Taxonomy" id="200361"/>
    <lineage>
        <taxon>Eukaryota</taxon>
        <taxon>Viridiplantae</taxon>
        <taxon>Streptophyta</taxon>
        <taxon>Embryophyta</taxon>
        <taxon>Tracheophyta</taxon>
        <taxon>Spermatophyta</taxon>
        <taxon>Magnoliopsida</taxon>
        <taxon>Liliopsida</taxon>
        <taxon>Poales</taxon>
        <taxon>Poaceae</taxon>
        <taxon>BOP clade</taxon>
        <taxon>Pooideae</taxon>
        <taxon>Triticodae</taxon>
        <taxon>Triticeae</taxon>
        <taxon>Triticinae</taxon>
        <taxon>Aegilops</taxon>
    </lineage>
</organism>
<dbReference type="EnsemblPlants" id="AET7Gv20773900.3">
    <property type="protein sequence ID" value="AET7Gv20773900.3"/>
    <property type="gene ID" value="AET7Gv20773900"/>
</dbReference>